<evidence type="ECO:0000313" key="6">
    <source>
        <dbReference type="EMBL" id="MBC8609694.1"/>
    </source>
</evidence>
<comment type="similarity">
    <text evidence="1">Belongs to the LysR transcriptional regulatory family.</text>
</comment>
<keyword evidence="7" id="KW-1185">Reference proteome</keyword>
<organism evidence="6 7">
    <name type="scientific">Massiliimalia timonensis</name>
    <dbReference type="NCBI Taxonomy" id="1987501"/>
    <lineage>
        <taxon>Bacteria</taxon>
        <taxon>Bacillati</taxon>
        <taxon>Bacillota</taxon>
        <taxon>Clostridia</taxon>
        <taxon>Eubacteriales</taxon>
        <taxon>Oscillospiraceae</taxon>
        <taxon>Massiliimalia</taxon>
    </lineage>
</organism>
<dbReference type="GO" id="GO:0032993">
    <property type="term" value="C:protein-DNA complex"/>
    <property type="evidence" value="ECO:0007669"/>
    <property type="project" value="TreeGrafter"/>
</dbReference>
<dbReference type="PRINTS" id="PR00039">
    <property type="entry name" value="HTHLYSR"/>
</dbReference>
<accession>A0A8J6NZA2</accession>
<proteinExistence type="inferred from homology"/>
<feature type="domain" description="HTH lysR-type" evidence="5">
    <location>
        <begin position="1"/>
        <end position="58"/>
    </location>
</feature>
<keyword evidence="3" id="KW-0238">DNA-binding</keyword>
<dbReference type="RefSeq" id="WP_187536146.1">
    <property type="nucleotide sequence ID" value="NZ_JACRTL010000001.1"/>
</dbReference>
<dbReference type="PROSITE" id="PS50931">
    <property type="entry name" value="HTH_LYSR"/>
    <property type="match status" value="1"/>
</dbReference>
<evidence type="ECO:0000256" key="4">
    <source>
        <dbReference type="ARBA" id="ARBA00023163"/>
    </source>
</evidence>
<gene>
    <name evidence="6" type="ORF">H8702_00985</name>
</gene>
<dbReference type="SUPFAM" id="SSF53850">
    <property type="entry name" value="Periplasmic binding protein-like II"/>
    <property type="match status" value="1"/>
</dbReference>
<dbReference type="SUPFAM" id="SSF46785">
    <property type="entry name" value="Winged helix' DNA-binding domain"/>
    <property type="match status" value="1"/>
</dbReference>
<protein>
    <submittedName>
        <fullName evidence="6">LysR family transcriptional regulator</fullName>
    </submittedName>
</protein>
<dbReference type="Pfam" id="PF00126">
    <property type="entry name" value="HTH_1"/>
    <property type="match status" value="1"/>
</dbReference>
<dbReference type="GO" id="GO:0003700">
    <property type="term" value="F:DNA-binding transcription factor activity"/>
    <property type="evidence" value="ECO:0007669"/>
    <property type="project" value="InterPro"/>
</dbReference>
<dbReference type="Proteomes" id="UP000632659">
    <property type="component" value="Unassembled WGS sequence"/>
</dbReference>
<dbReference type="InterPro" id="IPR036388">
    <property type="entry name" value="WH-like_DNA-bd_sf"/>
</dbReference>
<comment type="caution">
    <text evidence="6">The sequence shown here is derived from an EMBL/GenBank/DDBJ whole genome shotgun (WGS) entry which is preliminary data.</text>
</comment>
<evidence type="ECO:0000259" key="5">
    <source>
        <dbReference type="PROSITE" id="PS50931"/>
    </source>
</evidence>
<evidence type="ECO:0000256" key="1">
    <source>
        <dbReference type="ARBA" id="ARBA00009437"/>
    </source>
</evidence>
<dbReference type="FunFam" id="1.10.10.10:FF:000001">
    <property type="entry name" value="LysR family transcriptional regulator"/>
    <property type="match status" value="1"/>
</dbReference>
<evidence type="ECO:0000256" key="2">
    <source>
        <dbReference type="ARBA" id="ARBA00023015"/>
    </source>
</evidence>
<dbReference type="PANTHER" id="PTHR30346">
    <property type="entry name" value="TRANSCRIPTIONAL DUAL REGULATOR HCAR-RELATED"/>
    <property type="match status" value="1"/>
</dbReference>
<dbReference type="PANTHER" id="PTHR30346:SF0">
    <property type="entry name" value="HCA OPERON TRANSCRIPTIONAL ACTIVATOR HCAR"/>
    <property type="match status" value="1"/>
</dbReference>
<name>A0A8J6NZA2_9FIRM</name>
<dbReference type="Gene3D" id="1.10.10.10">
    <property type="entry name" value="Winged helix-like DNA-binding domain superfamily/Winged helix DNA-binding domain"/>
    <property type="match status" value="1"/>
</dbReference>
<dbReference type="AlphaFoldDB" id="A0A8J6NZA2"/>
<keyword evidence="2" id="KW-0805">Transcription regulation</keyword>
<dbReference type="InterPro" id="IPR036390">
    <property type="entry name" value="WH_DNA-bd_sf"/>
</dbReference>
<dbReference type="InterPro" id="IPR000847">
    <property type="entry name" value="LysR_HTH_N"/>
</dbReference>
<dbReference type="GO" id="GO:0003677">
    <property type="term" value="F:DNA binding"/>
    <property type="evidence" value="ECO:0007669"/>
    <property type="project" value="UniProtKB-KW"/>
</dbReference>
<reference evidence="6" key="1">
    <citation type="submission" date="2020-08" db="EMBL/GenBank/DDBJ databases">
        <title>Genome public.</title>
        <authorList>
            <person name="Liu C."/>
            <person name="Sun Q."/>
        </authorList>
    </citation>
    <scope>NUCLEOTIDE SEQUENCE</scope>
    <source>
        <strain evidence="6">NSJ-15</strain>
    </source>
</reference>
<sequence>MNLQYLRYAIEVENADSITKAAQNLFMSQPNLSKAIRELEQELGITIFRRTTRGVVPTRQGEEFLTYAKTIVSQVDELESLYHTKQSDIFSLTVSVPRATYLSVAFADYYNSLEAHGRVNIHFRETGSVNAIQDVSTKFSDFAVIRYEVIYESYFLSLLADKGLRHEPLREFEYLLMMSDQHPLSRYSEIPYHLLNGYTEIIHGDIQVPALSVSQIKPNAELKTPPKRIYVYDRGSQMDFLQRIDGTYMWVSPVPQSMLDRYHLVTRPCPNAKNKVRDVLIYQKNHFFHDVQRDLIQRLKSHLGEA</sequence>
<evidence type="ECO:0000313" key="7">
    <source>
        <dbReference type="Proteomes" id="UP000632659"/>
    </source>
</evidence>
<keyword evidence="4" id="KW-0804">Transcription</keyword>
<evidence type="ECO:0000256" key="3">
    <source>
        <dbReference type="ARBA" id="ARBA00023125"/>
    </source>
</evidence>
<dbReference type="EMBL" id="JACRTL010000001">
    <property type="protein sequence ID" value="MBC8609694.1"/>
    <property type="molecule type" value="Genomic_DNA"/>
</dbReference>